<dbReference type="Gene3D" id="1.20.1250.20">
    <property type="entry name" value="MFS general substrate transporter like domains"/>
    <property type="match status" value="2"/>
</dbReference>
<feature type="transmembrane region" description="Helical" evidence="4">
    <location>
        <begin position="14"/>
        <end position="40"/>
    </location>
</feature>
<dbReference type="InterPro" id="IPR011701">
    <property type="entry name" value="MFS"/>
</dbReference>
<dbReference type="EMBL" id="AAVT01000002">
    <property type="protein sequence ID" value="EAW31786.1"/>
    <property type="molecule type" value="Genomic_DNA"/>
</dbReference>
<evidence type="ECO:0000256" key="4">
    <source>
        <dbReference type="SAM" id="Phobius"/>
    </source>
</evidence>
<evidence type="ECO:0000313" key="7">
    <source>
        <dbReference type="Proteomes" id="UP000004931"/>
    </source>
</evidence>
<feature type="transmembrane region" description="Helical" evidence="4">
    <location>
        <begin position="111"/>
        <end position="135"/>
    </location>
</feature>
<evidence type="ECO:0000256" key="2">
    <source>
        <dbReference type="ARBA" id="ARBA00022989"/>
    </source>
</evidence>
<keyword evidence="2 4" id="KW-1133">Transmembrane helix</keyword>
<keyword evidence="7" id="KW-1185">Reference proteome</keyword>
<dbReference type="PROSITE" id="PS50850">
    <property type="entry name" value="MFS"/>
    <property type="match status" value="1"/>
</dbReference>
<dbReference type="eggNOG" id="COG2271">
    <property type="taxonomic scope" value="Bacteria"/>
</dbReference>
<accession>A0YB56</accession>
<dbReference type="STRING" id="247633.GP2143_05030"/>
<dbReference type="InterPro" id="IPR036259">
    <property type="entry name" value="MFS_trans_sf"/>
</dbReference>
<dbReference type="InterPro" id="IPR050327">
    <property type="entry name" value="Proton-linked_MCT"/>
</dbReference>
<keyword evidence="1 4" id="KW-0812">Transmembrane</keyword>
<gene>
    <name evidence="6" type="ORF">GP2143_05030</name>
</gene>
<dbReference type="OrthoDB" id="3199327at2"/>
<feature type="domain" description="Major facilitator superfamily (MFS) profile" evidence="5">
    <location>
        <begin position="18"/>
        <end position="402"/>
    </location>
</feature>
<sequence>MTTANHHIEKDPSYGWLMVLIVFTLSALSFGSLGAISVFLKPLSTEFGWSRGMTSLGYTAIAFSSALFGLLWGIIADRYGTRWFGVIAAIVMTFSLFMLSRQESIVEFYGFYFLFGAFGNAMVSSPLFANVGFWFRQNPGLALGITAAGGAFGQGVIPFLTGIGIAEYGWRNTYLITAATYLLIAFPIAFFIRESPWRLRIRNSSVVDDRHFPLSEVEVIAWISVAVIFCCNCMAVPIVHLVPLLTDKGASVESATSVLMVLMFAGVVGRILGGKLGDLIGALPTYILMSIGQTVFVFWFPHVDNRPMLFMLAICFGFTYSGVMSSILVCTRMMVSARLAARAMSMTSFFGWGGMGLGGFIGGYLYDLNGDYVWSYTFASLMGAVNLVILTLFSLRIYSQRRALSKKKDHPAGALT</sequence>
<dbReference type="GO" id="GO:0022857">
    <property type="term" value="F:transmembrane transporter activity"/>
    <property type="evidence" value="ECO:0007669"/>
    <property type="project" value="InterPro"/>
</dbReference>
<evidence type="ECO:0000256" key="1">
    <source>
        <dbReference type="ARBA" id="ARBA00022692"/>
    </source>
</evidence>
<dbReference type="PANTHER" id="PTHR11360">
    <property type="entry name" value="MONOCARBOXYLATE TRANSPORTER"/>
    <property type="match status" value="1"/>
</dbReference>
<dbReference type="Proteomes" id="UP000004931">
    <property type="component" value="Unassembled WGS sequence"/>
</dbReference>
<reference evidence="6 7" key="1">
    <citation type="journal article" date="2010" name="J. Bacteriol.">
        <title>Genome sequence of the oligotrophic marine Gammaproteobacterium HTCC2143, isolated from the Oregon Coast.</title>
        <authorList>
            <person name="Oh H.M."/>
            <person name="Kang I."/>
            <person name="Ferriera S."/>
            <person name="Giovannoni S.J."/>
            <person name="Cho J.C."/>
        </authorList>
    </citation>
    <scope>NUCLEOTIDE SEQUENCE [LARGE SCALE GENOMIC DNA]</scope>
    <source>
        <strain evidence="6 7">HTCC2143</strain>
    </source>
</reference>
<evidence type="ECO:0000313" key="6">
    <source>
        <dbReference type="EMBL" id="EAW31786.1"/>
    </source>
</evidence>
<feature type="transmembrane region" description="Helical" evidence="4">
    <location>
        <begin position="219"/>
        <end position="242"/>
    </location>
</feature>
<evidence type="ECO:0000259" key="5">
    <source>
        <dbReference type="PROSITE" id="PS50850"/>
    </source>
</evidence>
<organism evidence="6 7">
    <name type="scientific">marine gamma proteobacterium HTCC2143</name>
    <dbReference type="NCBI Taxonomy" id="247633"/>
    <lineage>
        <taxon>Bacteria</taxon>
        <taxon>Pseudomonadati</taxon>
        <taxon>Pseudomonadota</taxon>
        <taxon>Gammaproteobacteria</taxon>
        <taxon>Cellvibrionales</taxon>
        <taxon>Spongiibacteraceae</taxon>
        <taxon>BD1-7 clade</taxon>
    </lineage>
</organism>
<dbReference type="AlphaFoldDB" id="A0YB56"/>
<name>A0YB56_9GAMM</name>
<feature type="transmembrane region" description="Helical" evidence="4">
    <location>
        <begin position="174"/>
        <end position="192"/>
    </location>
</feature>
<keyword evidence="3 4" id="KW-0472">Membrane</keyword>
<dbReference type="PANTHER" id="PTHR11360:SF290">
    <property type="entry name" value="MONOCARBOXYLATE MFS PERMEASE"/>
    <property type="match status" value="1"/>
</dbReference>
<proteinExistence type="predicted"/>
<feature type="transmembrane region" description="Helical" evidence="4">
    <location>
        <begin position="254"/>
        <end position="272"/>
    </location>
</feature>
<feature type="transmembrane region" description="Helical" evidence="4">
    <location>
        <begin position="343"/>
        <end position="366"/>
    </location>
</feature>
<comment type="caution">
    <text evidence="6">The sequence shown here is derived from an EMBL/GenBank/DDBJ whole genome shotgun (WGS) entry which is preliminary data.</text>
</comment>
<feature type="transmembrane region" description="Helical" evidence="4">
    <location>
        <begin position="81"/>
        <end position="99"/>
    </location>
</feature>
<feature type="transmembrane region" description="Helical" evidence="4">
    <location>
        <begin position="52"/>
        <end position="75"/>
    </location>
</feature>
<dbReference type="SUPFAM" id="SSF103473">
    <property type="entry name" value="MFS general substrate transporter"/>
    <property type="match status" value="1"/>
</dbReference>
<dbReference type="Pfam" id="PF07690">
    <property type="entry name" value="MFS_1"/>
    <property type="match status" value="1"/>
</dbReference>
<protein>
    <submittedName>
        <fullName evidence="6">Probable oxalate/formate antiporter</fullName>
    </submittedName>
</protein>
<feature type="transmembrane region" description="Helical" evidence="4">
    <location>
        <begin position="372"/>
        <end position="398"/>
    </location>
</feature>
<dbReference type="InterPro" id="IPR020846">
    <property type="entry name" value="MFS_dom"/>
</dbReference>
<feature type="transmembrane region" description="Helical" evidence="4">
    <location>
        <begin position="308"/>
        <end position="331"/>
    </location>
</feature>
<evidence type="ECO:0000256" key="3">
    <source>
        <dbReference type="ARBA" id="ARBA00023136"/>
    </source>
</evidence>
<feature type="transmembrane region" description="Helical" evidence="4">
    <location>
        <begin position="279"/>
        <end position="302"/>
    </location>
</feature>